<feature type="chain" id="PRO_5022760244" description="DUF885 domain-containing protein" evidence="1">
    <location>
        <begin position="28"/>
        <end position="608"/>
    </location>
</feature>
<dbReference type="OrthoDB" id="9760040at2"/>
<evidence type="ECO:0000313" key="3">
    <source>
        <dbReference type="Proteomes" id="UP000317238"/>
    </source>
</evidence>
<dbReference type="Pfam" id="PF05960">
    <property type="entry name" value="DUF885"/>
    <property type="match status" value="1"/>
</dbReference>
<feature type="signal peptide" evidence="1">
    <location>
        <begin position="1"/>
        <end position="27"/>
    </location>
</feature>
<keyword evidence="3" id="KW-1185">Reference proteome</keyword>
<dbReference type="AlphaFoldDB" id="A0A5C5YEQ6"/>
<keyword evidence="1" id="KW-0732">Signal</keyword>
<gene>
    <name evidence="2" type="ORF">Pan14r_40380</name>
</gene>
<evidence type="ECO:0000256" key="1">
    <source>
        <dbReference type="SAM" id="SignalP"/>
    </source>
</evidence>
<dbReference type="PANTHER" id="PTHR33361">
    <property type="entry name" value="GLR0591 PROTEIN"/>
    <property type="match status" value="1"/>
</dbReference>
<dbReference type="Proteomes" id="UP000317238">
    <property type="component" value="Unassembled WGS sequence"/>
</dbReference>
<proteinExistence type="predicted"/>
<evidence type="ECO:0000313" key="2">
    <source>
        <dbReference type="EMBL" id="TWT71722.1"/>
    </source>
</evidence>
<name>A0A5C5YEQ6_9PLAN</name>
<organism evidence="2 3">
    <name type="scientific">Crateriforma conspicua</name>
    <dbReference type="NCBI Taxonomy" id="2527996"/>
    <lineage>
        <taxon>Bacteria</taxon>
        <taxon>Pseudomonadati</taxon>
        <taxon>Planctomycetota</taxon>
        <taxon>Planctomycetia</taxon>
        <taxon>Planctomycetales</taxon>
        <taxon>Planctomycetaceae</taxon>
        <taxon>Crateriforma</taxon>
    </lineage>
</organism>
<dbReference type="EMBL" id="SJPL01000001">
    <property type="protein sequence ID" value="TWT71722.1"/>
    <property type="molecule type" value="Genomic_DNA"/>
</dbReference>
<sequence precursor="true">MKLRRNVTSVIAAFLIAICTLSPVLCGQTVAPDSSDSPAPSTAGPTDPTLRRLMDDVWEFELDESPMLATDVGDPRGQDRLADDSIQAIERRFEKRAEFLDRLDEIDPQSLNRQDAIDHDLLHRRLSRQQDDHRFQTYLMPINNREGFHISFPELARTMNLKAAQDFENYIARLNDFGRYTDQQITLLKAGMDAGLTQPAIIMRDSVSQAEAHVVDDAEQSLFLTNITPESIDRLDPERWQTLRLQIIQAIESTVVPAYRRFATFLRDQYVPACRGSVAAYALPDGREFYASQILKFTTLPMTATELHQTGIRENARIRKEMDAIRVNVGFDGDLPEFLTHLRTAPEFYAETPEQLMKEVAYVLKRADGRLPEIFGRLPRIPYGIREIPAFVAPQTTSAYYWPPATDGSRGGFYYVNTYNLPARPLYQLEALSLHEAVPGHHLQLALQAELDGLHPIRKQSGFTAFIEGWALYSERLGKEIGFYEDPYQDFGRLSMEAWRASRLVVDTGIHALGWSRQRAIEYMKANTALSEHNVVAEVDRYIGWPGQALAYKVGQLYITDLRQQAEEALGDSFDVREFHDVVLGAGSIPLPVLGQRVKDYIDRADVQ</sequence>
<reference evidence="2 3" key="1">
    <citation type="submission" date="2019-02" db="EMBL/GenBank/DDBJ databases">
        <title>Deep-cultivation of Planctomycetes and their phenomic and genomic characterization uncovers novel biology.</title>
        <authorList>
            <person name="Wiegand S."/>
            <person name="Jogler M."/>
            <person name="Boedeker C."/>
            <person name="Pinto D."/>
            <person name="Vollmers J."/>
            <person name="Rivas-Marin E."/>
            <person name="Kohn T."/>
            <person name="Peeters S.H."/>
            <person name="Heuer A."/>
            <person name="Rast P."/>
            <person name="Oberbeckmann S."/>
            <person name="Bunk B."/>
            <person name="Jeske O."/>
            <person name="Meyerdierks A."/>
            <person name="Storesund J.E."/>
            <person name="Kallscheuer N."/>
            <person name="Luecker S."/>
            <person name="Lage O.M."/>
            <person name="Pohl T."/>
            <person name="Merkel B.J."/>
            <person name="Hornburger P."/>
            <person name="Mueller R.-W."/>
            <person name="Bruemmer F."/>
            <person name="Labrenz M."/>
            <person name="Spormann A.M."/>
            <person name="Op Den Camp H."/>
            <person name="Overmann J."/>
            <person name="Amann R."/>
            <person name="Jetten M.S.M."/>
            <person name="Mascher T."/>
            <person name="Medema M.H."/>
            <person name="Devos D.P."/>
            <person name="Kaster A.-K."/>
            <person name="Ovreas L."/>
            <person name="Rohde M."/>
            <person name="Galperin M.Y."/>
            <person name="Jogler C."/>
        </authorList>
    </citation>
    <scope>NUCLEOTIDE SEQUENCE [LARGE SCALE GENOMIC DNA]</scope>
    <source>
        <strain evidence="2 3">Pan14r</strain>
    </source>
</reference>
<dbReference type="PANTHER" id="PTHR33361:SF2">
    <property type="entry name" value="DUF885 DOMAIN-CONTAINING PROTEIN"/>
    <property type="match status" value="1"/>
</dbReference>
<dbReference type="RefSeq" id="WP_146439969.1">
    <property type="nucleotide sequence ID" value="NZ_SJPL01000001.1"/>
</dbReference>
<evidence type="ECO:0008006" key="4">
    <source>
        <dbReference type="Google" id="ProtNLM"/>
    </source>
</evidence>
<comment type="caution">
    <text evidence="2">The sequence shown here is derived from an EMBL/GenBank/DDBJ whole genome shotgun (WGS) entry which is preliminary data.</text>
</comment>
<accession>A0A5C5YEQ6</accession>
<protein>
    <recommendedName>
        <fullName evidence="4">DUF885 domain-containing protein</fullName>
    </recommendedName>
</protein>
<dbReference type="InterPro" id="IPR010281">
    <property type="entry name" value="DUF885"/>
</dbReference>